<accession>A0A0K1Q6A8</accession>
<evidence type="ECO:0000313" key="3">
    <source>
        <dbReference type="Proteomes" id="UP000064967"/>
    </source>
</evidence>
<dbReference type="KEGG" id="llu:AKJ09_07907"/>
<keyword evidence="3" id="KW-1185">Reference proteome</keyword>
<protein>
    <submittedName>
        <fullName evidence="2">Uncharacterized protein</fullName>
    </submittedName>
</protein>
<dbReference type="EMBL" id="CP012333">
    <property type="protein sequence ID" value="AKV01244.1"/>
    <property type="molecule type" value="Genomic_DNA"/>
</dbReference>
<reference evidence="2 3" key="1">
    <citation type="submission" date="2015-08" db="EMBL/GenBank/DDBJ databases">
        <authorList>
            <person name="Babu N.S."/>
            <person name="Beckwith C.J."/>
            <person name="Beseler K.G."/>
            <person name="Brison A."/>
            <person name="Carone J.V."/>
            <person name="Caskin T.P."/>
            <person name="Diamond M."/>
            <person name="Durham M.E."/>
            <person name="Foxe J.M."/>
            <person name="Go M."/>
            <person name="Henderson B.A."/>
            <person name="Jones I.B."/>
            <person name="McGettigan J.A."/>
            <person name="Micheletti S.J."/>
            <person name="Nasrallah M.E."/>
            <person name="Ortiz D."/>
            <person name="Piller C.R."/>
            <person name="Privatt S.R."/>
            <person name="Schneider S.L."/>
            <person name="Sharp S."/>
            <person name="Smith T.C."/>
            <person name="Stanton J.D."/>
            <person name="Ullery H.E."/>
            <person name="Wilson R.J."/>
            <person name="Serrano M.G."/>
            <person name="Buck G."/>
            <person name="Lee V."/>
            <person name="Wang Y."/>
            <person name="Carvalho R."/>
            <person name="Voegtly L."/>
            <person name="Shi R."/>
            <person name="Duckworth R."/>
            <person name="Johnson A."/>
            <person name="Loviza R."/>
            <person name="Walstead R."/>
            <person name="Shah Z."/>
            <person name="Kiflezghi M."/>
            <person name="Wade K."/>
            <person name="Ball S.L."/>
            <person name="Bradley K.W."/>
            <person name="Asai D.J."/>
            <person name="Bowman C.A."/>
            <person name="Russell D.A."/>
            <person name="Pope W.H."/>
            <person name="Jacobs-Sera D."/>
            <person name="Hendrix R.W."/>
            <person name="Hatfull G.F."/>
        </authorList>
    </citation>
    <scope>NUCLEOTIDE SEQUENCE [LARGE SCALE GENOMIC DNA]</scope>
    <source>
        <strain evidence="2 3">DSM 27648</strain>
    </source>
</reference>
<dbReference type="Proteomes" id="UP000064967">
    <property type="component" value="Chromosome"/>
</dbReference>
<proteinExistence type="predicted"/>
<feature type="region of interest" description="Disordered" evidence="1">
    <location>
        <begin position="22"/>
        <end position="45"/>
    </location>
</feature>
<evidence type="ECO:0000256" key="1">
    <source>
        <dbReference type="SAM" id="MobiDB-lite"/>
    </source>
</evidence>
<gene>
    <name evidence="2" type="ORF">AKJ09_07907</name>
</gene>
<dbReference type="AlphaFoldDB" id="A0A0K1Q6A8"/>
<organism evidence="2 3">
    <name type="scientific">Labilithrix luteola</name>
    <dbReference type="NCBI Taxonomy" id="1391654"/>
    <lineage>
        <taxon>Bacteria</taxon>
        <taxon>Pseudomonadati</taxon>
        <taxon>Myxococcota</taxon>
        <taxon>Polyangia</taxon>
        <taxon>Polyangiales</taxon>
        <taxon>Labilitrichaceae</taxon>
        <taxon>Labilithrix</taxon>
    </lineage>
</organism>
<evidence type="ECO:0000313" key="2">
    <source>
        <dbReference type="EMBL" id="AKV01244.1"/>
    </source>
</evidence>
<sequence length="66" mass="7047">MIPAAPLQASWRCAASFAPYVERRRDGDGPSPSRAGQPSVTPGRCPNRLVLSSMKYAVHVRAGVVP</sequence>
<name>A0A0K1Q6A8_9BACT</name>